<dbReference type="Proteomes" id="UP000308600">
    <property type="component" value="Unassembled WGS sequence"/>
</dbReference>
<gene>
    <name evidence="1" type="ORF">BDN72DRAFT_867555</name>
</gene>
<dbReference type="EMBL" id="ML208261">
    <property type="protein sequence ID" value="TFK75796.1"/>
    <property type="molecule type" value="Genomic_DNA"/>
</dbReference>
<sequence length="601" mass="67841">MPKRALSPESRSAPQGASDVTHKRQKPAPAFEPVKVASADAAAAVDRHPPLPQLLKAVREGVQKPLKGTCIVYWMRMADIRITDNKALSLAASAARHSDLPLVAVFVISPQDYIAHDRSARRIDFTLRNLALLKESFSQLHVPFHVVSHEPRKDIPKFLLSFLKDIKCNEIYANIEYEVDELRRDIQLCELANPQGIKASFVHNKCIVEPGAIIKKDGGSYAVYSPYQKAWIKLVDEEQGQYLCKYSSPEPNDKSIRKDERFAHIFDTPVPEDVQDFTLGDVDSAKMAEVWPAGENAANEILQRFLRTKARAAGLGAVNPLASGAEKSVKNSRIQNYELDRDRADKDTTSRLSLYLSSGVLSPRECIRAAMKLSGNDHVDGNRQSGIGRWIQEIAWRDFYTSVLASFPRVSMGRPFLEKYASVVWENHQSPGETNSKNTAHRDSEALKRWKSGTTGVPIVDATMRCIQEMGWVHNRLRMITAMFLVKDLMIDWRVGERYFMEQLIDGDLASNNGGWQWCASTGVDPCPYFRIFNPYSQSSKADPTGNFIRHWVPELRKLKGQDLHRPSPSAADKFGYPRAIVDHEKSRERALRRYKNPGQK</sequence>
<evidence type="ECO:0000313" key="2">
    <source>
        <dbReference type="Proteomes" id="UP000308600"/>
    </source>
</evidence>
<name>A0ACD3BDS1_9AGAR</name>
<accession>A0ACD3BDS1</accession>
<protein>
    <submittedName>
        <fullName evidence="1">Uncharacterized protein</fullName>
    </submittedName>
</protein>
<reference evidence="1 2" key="1">
    <citation type="journal article" date="2019" name="Nat. Ecol. Evol.">
        <title>Megaphylogeny resolves global patterns of mushroom evolution.</title>
        <authorList>
            <person name="Varga T."/>
            <person name="Krizsan K."/>
            <person name="Foldi C."/>
            <person name="Dima B."/>
            <person name="Sanchez-Garcia M."/>
            <person name="Sanchez-Ramirez S."/>
            <person name="Szollosi G.J."/>
            <person name="Szarkandi J.G."/>
            <person name="Papp V."/>
            <person name="Albert L."/>
            <person name="Andreopoulos W."/>
            <person name="Angelini C."/>
            <person name="Antonin V."/>
            <person name="Barry K.W."/>
            <person name="Bougher N.L."/>
            <person name="Buchanan P."/>
            <person name="Buyck B."/>
            <person name="Bense V."/>
            <person name="Catcheside P."/>
            <person name="Chovatia M."/>
            <person name="Cooper J."/>
            <person name="Damon W."/>
            <person name="Desjardin D."/>
            <person name="Finy P."/>
            <person name="Geml J."/>
            <person name="Haridas S."/>
            <person name="Hughes K."/>
            <person name="Justo A."/>
            <person name="Karasinski D."/>
            <person name="Kautmanova I."/>
            <person name="Kiss B."/>
            <person name="Kocsube S."/>
            <person name="Kotiranta H."/>
            <person name="LaButti K.M."/>
            <person name="Lechner B.E."/>
            <person name="Liimatainen K."/>
            <person name="Lipzen A."/>
            <person name="Lukacs Z."/>
            <person name="Mihaltcheva S."/>
            <person name="Morgado L.N."/>
            <person name="Niskanen T."/>
            <person name="Noordeloos M.E."/>
            <person name="Ohm R.A."/>
            <person name="Ortiz-Santana B."/>
            <person name="Ovrebo C."/>
            <person name="Racz N."/>
            <person name="Riley R."/>
            <person name="Savchenko A."/>
            <person name="Shiryaev A."/>
            <person name="Soop K."/>
            <person name="Spirin V."/>
            <person name="Szebenyi C."/>
            <person name="Tomsovsky M."/>
            <person name="Tulloss R.E."/>
            <person name="Uehling J."/>
            <person name="Grigoriev I.V."/>
            <person name="Vagvolgyi C."/>
            <person name="Papp T."/>
            <person name="Martin F.M."/>
            <person name="Miettinen O."/>
            <person name="Hibbett D.S."/>
            <person name="Nagy L.G."/>
        </authorList>
    </citation>
    <scope>NUCLEOTIDE SEQUENCE [LARGE SCALE GENOMIC DNA]</scope>
    <source>
        <strain evidence="1 2">NL-1719</strain>
    </source>
</reference>
<proteinExistence type="predicted"/>
<evidence type="ECO:0000313" key="1">
    <source>
        <dbReference type="EMBL" id="TFK75796.1"/>
    </source>
</evidence>
<organism evidence="1 2">
    <name type="scientific">Pluteus cervinus</name>
    <dbReference type="NCBI Taxonomy" id="181527"/>
    <lineage>
        <taxon>Eukaryota</taxon>
        <taxon>Fungi</taxon>
        <taxon>Dikarya</taxon>
        <taxon>Basidiomycota</taxon>
        <taxon>Agaricomycotina</taxon>
        <taxon>Agaricomycetes</taxon>
        <taxon>Agaricomycetidae</taxon>
        <taxon>Agaricales</taxon>
        <taxon>Pluteineae</taxon>
        <taxon>Pluteaceae</taxon>
        <taxon>Pluteus</taxon>
    </lineage>
</organism>
<keyword evidence="2" id="KW-1185">Reference proteome</keyword>